<protein>
    <recommendedName>
        <fullName evidence="7">pseudouridine 5'-phosphatase</fullName>
        <ecNumber evidence="7">3.1.3.96</ecNumber>
    </recommendedName>
    <alternativeName>
        <fullName evidence="8">Pseudouridine-5'-monophosphatase</fullName>
    </alternativeName>
</protein>
<comment type="catalytic activity">
    <reaction evidence="6">
        <text>psi-UMP + H2O = pseudouridine + phosphate</text>
        <dbReference type="Rhea" id="RHEA:10944"/>
        <dbReference type="ChEBI" id="CHEBI:15377"/>
        <dbReference type="ChEBI" id="CHEBI:17802"/>
        <dbReference type="ChEBI" id="CHEBI:43474"/>
        <dbReference type="ChEBI" id="CHEBI:58380"/>
        <dbReference type="EC" id="3.1.3.96"/>
    </reaction>
</comment>
<keyword evidence="5" id="KW-0460">Magnesium</keyword>
<dbReference type="PANTHER" id="PTHR18901:SF38">
    <property type="entry name" value="PSEUDOURIDINE-5'-PHOSPHATASE"/>
    <property type="match status" value="1"/>
</dbReference>
<dbReference type="EC" id="3.1.3.96" evidence="7"/>
<evidence type="ECO:0000313" key="11">
    <source>
        <dbReference type="Proteomes" id="UP000597762"/>
    </source>
</evidence>
<dbReference type="InterPro" id="IPR023198">
    <property type="entry name" value="PGP-like_dom2"/>
</dbReference>
<dbReference type="InterPro" id="IPR006439">
    <property type="entry name" value="HAD-SF_hydro_IA"/>
</dbReference>
<evidence type="ECO:0000256" key="8">
    <source>
        <dbReference type="ARBA" id="ARBA00083904"/>
    </source>
</evidence>
<keyword evidence="11" id="KW-1185">Reference proteome</keyword>
<sequence>MATYKPVTHVIFDMDGLLLDTERLYTEVTQKICDDYGKTFTWEIKAQLMGRKEHDSAKITIDQLGLPLTVEEYLKRLRQEEKLVFPSVKFLPGVKKLLTHLHKHNIPMAIASGSCSMKYKWKIVNHQEMFSLFNHVVLSTDDPEVKNGKPAPDCFLIAAKRFPDKPEPEKVLVFEDAPNGVQSGYAAGMQVVWIPDPQADRSLLKDEATLILDSMEDFKPELFGSKVFVFFLFFLCRQSSLPGDQSPFFLHLFSSRPPGYYAFLLRPLEGGNLLKHAVKYFLKAYVFALSSSSQMALAPNSTYGLLFKHSLLELLREDFSKLSLKGKLALSNLLPKHPSLMGKLCLPFQQAERKTPVSQRSRFQLLLRSSPSSPFPFKSGGRSPLNRPITVH</sequence>
<evidence type="ECO:0000256" key="3">
    <source>
        <dbReference type="ARBA" id="ARBA00022723"/>
    </source>
</evidence>
<evidence type="ECO:0000313" key="10">
    <source>
        <dbReference type="EMBL" id="CAE1227252.1"/>
    </source>
</evidence>
<comment type="similarity">
    <text evidence="2">Belongs to the HAD-like hydrolase superfamily. CbbY/CbbZ/Gph/YieH family.</text>
</comment>
<reference evidence="10" key="1">
    <citation type="submission" date="2021-01" db="EMBL/GenBank/DDBJ databases">
        <authorList>
            <person name="Li R."/>
            <person name="Bekaert M."/>
        </authorList>
    </citation>
    <scope>NUCLEOTIDE SEQUENCE</scope>
    <source>
        <strain evidence="10">Farmed</strain>
    </source>
</reference>
<dbReference type="Gene3D" id="3.40.50.1000">
    <property type="entry name" value="HAD superfamily/HAD-like"/>
    <property type="match status" value="1"/>
</dbReference>
<feature type="region of interest" description="Disordered" evidence="9">
    <location>
        <begin position="373"/>
        <end position="392"/>
    </location>
</feature>
<evidence type="ECO:0000256" key="7">
    <source>
        <dbReference type="ARBA" id="ARBA00066578"/>
    </source>
</evidence>
<keyword evidence="4 10" id="KW-0378">Hydrolase</keyword>
<dbReference type="NCBIfam" id="TIGR01509">
    <property type="entry name" value="HAD-SF-IA-v3"/>
    <property type="match status" value="1"/>
</dbReference>
<gene>
    <name evidence="10" type="ORF">SPHA_16328</name>
</gene>
<evidence type="ECO:0000256" key="2">
    <source>
        <dbReference type="ARBA" id="ARBA00006171"/>
    </source>
</evidence>
<dbReference type="SFLD" id="SFLDG01129">
    <property type="entry name" value="C1.5:_HAD__Beta-PGM__Phosphata"/>
    <property type="match status" value="1"/>
</dbReference>
<dbReference type="SFLD" id="SFLDS00003">
    <property type="entry name" value="Haloacid_Dehalogenase"/>
    <property type="match status" value="1"/>
</dbReference>
<name>A0A812BF37_ACAPH</name>
<dbReference type="FunFam" id="3.40.50.1000:FF:000055">
    <property type="entry name" value="Haloacid dehalogenase-like hydrolase family protein"/>
    <property type="match status" value="1"/>
</dbReference>
<dbReference type="SFLD" id="SFLDG01135">
    <property type="entry name" value="C1.5.6:_HAD__Beta-PGM__Phospha"/>
    <property type="match status" value="1"/>
</dbReference>
<dbReference type="PANTHER" id="PTHR18901">
    <property type="entry name" value="2-DEOXYGLUCOSE-6-PHOSPHATE PHOSPHATASE 2"/>
    <property type="match status" value="1"/>
</dbReference>
<dbReference type="FunFam" id="1.10.150.240:FF:000001">
    <property type="entry name" value="Haloacid dehalogenase-like hydrolase domain"/>
    <property type="match status" value="1"/>
</dbReference>
<evidence type="ECO:0000256" key="6">
    <source>
        <dbReference type="ARBA" id="ARBA00052504"/>
    </source>
</evidence>
<keyword evidence="3" id="KW-0479">Metal-binding</keyword>
<proteinExistence type="inferred from homology"/>
<dbReference type="Proteomes" id="UP000597762">
    <property type="component" value="Unassembled WGS sequence"/>
</dbReference>
<evidence type="ECO:0000256" key="1">
    <source>
        <dbReference type="ARBA" id="ARBA00001946"/>
    </source>
</evidence>
<organism evidence="10 11">
    <name type="scientific">Acanthosepion pharaonis</name>
    <name type="common">Pharaoh cuttlefish</name>
    <name type="synonym">Sepia pharaonis</name>
    <dbReference type="NCBI Taxonomy" id="158019"/>
    <lineage>
        <taxon>Eukaryota</taxon>
        <taxon>Metazoa</taxon>
        <taxon>Spiralia</taxon>
        <taxon>Lophotrochozoa</taxon>
        <taxon>Mollusca</taxon>
        <taxon>Cephalopoda</taxon>
        <taxon>Coleoidea</taxon>
        <taxon>Decapodiformes</taxon>
        <taxon>Sepiida</taxon>
        <taxon>Sepiina</taxon>
        <taxon>Sepiidae</taxon>
        <taxon>Acanthosepion</taxon>
    </lineage>
</organism>
<evidence type="ECO:0000256" key="4">
    <source>
        <dbReference type="ARBA" id="ARBA00022801"/>
    </source>
</evidence>
<dbReference type="SUPFAM" id="SSF56784">
    <property type="entry name" value="HAD-like"/>
    <property type="match status" value="1"/>
</dbReference>
<accession>A0A812BF37</accession>
<dbReference type="GO" id="GO:1990738">
    <property type="term" value="F:pseudouridine 5'-phosphatase activity"/>
    <property type="evidence" value="ECO:0007669"/>
    <property type="project" value="UniProtKB-EC"/>
</dbReference>
<evidence type="ECO:0000256" key="5">
    <source>
        <dbReference type="ARBA" id="ARBA00022842"/>
    </source>
</evidence>
<dbReference type="Pfam" id="PF13419">
    <property type="entry name" value="HAD_2"/>
    <property type="match status" value="1"/>
</dbReference>
<comment type="cofactor">
    <cofactor evidence="1">
        <name>Mg(2+)</name>
        <dbReference type="ChEBI" id="CHEBI:18420"/>
    </cofactor>
</comment>
<dbReference type="CDD" id="cd07529">
    <property type="entry name" value="HAD_AtGPP-like"/>
    <property type="match status" value="1"/>
</dbReference>
<dbReference type="InterPro" id="IPR041492">
    <property type="entry name" value="HAD_2"/>
</dbReference>
<evidence type="ECO:0000256" key="9">
    <source>
        <dbReference type="SAM" id="MobiDB-lite"/>
    </source>
</evidence>
<dbReference type="InterPro" id="IPR036412">
    <property type="entry name" value="HAD-like_sf"/>
</dbReference>
<dbReference type="EMBL" id="CAHIKZ030000572">
    <property type="protein sequence ID" value="CAE1227252.1"/>
    <property type="molecule type" value="Genomic_DNA"/>
</dbReference>
<dbReference type="AlphaFoldDB" id="A0A812BF37"/>
<comment type="caution">
    <text evidence="10">The sequence shown here is derived from an EMBL/GenBank/DDBJ whole genome shotgun (WGS) entry which is preliminary data.</text>
</comment>
<dbReference type="GO" id="GO:0046872">
    <property type="term" value="F:metal ion binding"/>
    <property type="evidence" value="ECO:0007669"/>
    <property type="project" value="UniProtKB-KW"/>
</dbReference>
<dbReference type="InterPro" id="IPR023214">
    <property type="entry name" value="HAD_sf"/>
</dbReference>
<dbReference type="OrthoDB" id="40579at2759"/>
<dbReference type="Gene3D" id="1.10.150.240">
    <property type="entry name" value="Putative phosphatase, domain 2"/>
    <property type="match status" value="1"/>
</dbReference>
<dbReference type="InterPro" id="IPR045228">
    <property type="entry name" value="Gpp1/Gpp2-like"/>
</dbReference>